<protein>
    <recommendedName>
        <fullName evidence="3">Immunity protein 35 of polymorphic toxin system</fullName>
    </recommendedName>
</protein>
<reference evidence="1 2" key="1">
    <citation type="submission" date="2017-11" db="EMBL/GenBank/DDBJ databases">
        <title>Genomic Encyclopedia of Archaeal and Bacterial Type Strains, Phase II (KMG-II): From Individual Species to Whole Genera.</title>
        <authorList>
            <person name="Goeker M."/>
        </authorList>
    </citation>
    <scope>NUCLEOTIDE SEQUENCE [LARGE SCALE GENOMIC DNA]</scope>
    <source>
        <strain evidence="1 2">DSM 11115</strain>
    </source>
</reference>
<dbReference type="Proteomes" id="UP000228535">
    <property type="component" value="Unassembled WGS sequence"/>
</dbReference>
<organism evidence="1 2">
    <name type="scientific">Hymenobacter chitinivorans DSM 11115</name>
    <dbReference type="NCBI Taxonomy" id="1121954"/>
    <lineage>
        <taxon>Bacteria</taxon>
        <taxon>Pseudomonadati</taxon>
        <taxon>Bacteroidota</taxon>
        <taxon>Cytophagia</taxon>
        <taxon>Cytophagales</taxon>
        <taxon>Hymenobacteraceae</taxon>
        <taxon>Hymenobacter</taxon>
    </lineage>
</organism>
<sequence length="158" mass="17906">MTLHDASALAQAHLQEANRTGLTPDDYEYVLSEPVEYAHCYYFDYQLCHRFGLPESQWEIFAGAPGFAVNRQTGEVSVVSWGELPQLPQQSAIWQHSRQRAAELARTPLSLATLRRYLPLPLPELAAFYQQLRQPEMQQKQREAALLAQLLLAAGIQV</sequence>
<name>A0A2M9BRI4_9BACT</name>
<dbReference type="EMBL" id="PGFA01000001">
    <property type="protein sequence ID" value="PJJ60565.1"/>
    <property type="molecule type" value="Genomic_DNA"/>
</dbReference>
<keyword evidence="2" id="KW-1185">Reference proteome</keyword>
<dbReference type="OrthoDB" id="887360at2"/>
<evidence type="ECO:0008006" key="3">
    <source>
        <dbReference type="Google" id="ProtNLM"/>
    </source>
</evidence>
<dbReference type="RefSeq" id="WP_100336208.1">
    <property type="nucleotide sequence ID" value="NZ_PGFA01000001.1"/>
</dbReference>
<evidence type="ECO:0000313" key="1">
    <source>
        <dbReference type="EMBL" id="PJJ60565.1"/>
    </source>
</evidence>
<proteinExistence type="predicted"/>
<dbReference type="AlphaFoldDB" id="A0A2M9BRI4"/>
<accession>A0A2M9BRI4</accession>
<evidence type="ECO:0000313" key="2">
    <source>
        <dbReference type="Proteomes" id="UP000228535"/>
    </source>
</evidence>
<comment type="caution">
    <text evidence="1">The sequence shown here is derived from an EMBL/GenBank/DDBJ whole genome shotgun (WGS) entry which is preliminary data.</text>
</comment>
<gene>
    <name evidence="1" type="ORF">CLV45_1994</name>
</gene>